<dbReference type="KEGG" id="cuh:BJN34_12970"/>
<proteinExistence type="predicted"/>
<sequence length="61" mass="6838">MLVSTTIMIKRLEGLLGTRDLSTWEQDFVRKLAELAQAGQVTQLTGAQVDKLDELHGRHFA</sequence>
<evidence type="ECO:0000313" key="2">
    <source>
        <dbReference type="Proteomes" id="UP000189627"/>
    </source>
</evidence>
<accession>A0A1U9UQ71</accession>
<reference evidence="2" key="1">
    <citation type="submission" date="2017-02" db="EMBL/GenBank/DDBJ databases">
        <title>Complete genome sequence of Cupriavidus necator strain NH9, a 3-chlorobenzoate degrader.</title>
        <authorList>
            <person name="Moriuchi R."/>
            <person name="Dohra H."/>
            <person name="Ogawa N."/>
        </authorList>
    </citation>
    <scope>NUCLEOTIDE SEQUENCE [LARGE SCALE GENOMIC DNA]</scope>
    <source>
        <strain evidence="2">NH9</strain>
    </source>
</reference>
<gene>
    <name evidence="1" type="ORF">BJN34_12970</name>
</gene>
<dbReference type="AlphaFoldDB" id="A0A1U9UQ71"/>
<dbReference type="RefSeq" id="WP_234824817.1">
    <property type="nucleotide sequence ID" value="NZ_CP017757.2"/>
</dbReference>
<protein>
    <submittedName>
        <fullName evidence="1">Uncharacterized protein</fullName>
    </submittedName>
</protein>
<name>A0A1U9UQ71_CUPNE</name>
<dbReference type="EMBL" id="CP017757">
    <property type="protein sequence ID" value="AQV94793.1"/>
    <property type="molecule type" value="Genomic_DNA"/>
</dbReference>
<evidence type="ECO:0000313" key="1">
    <source>
        <dbReference type="EMBL" id="AQV94793.1"/>
    </source>
</evidence>
<organism evidence="1 2">
    <name type="scientific">Cupriavidus necator</name>
    <name type="common">Alcaligenes eutrophus</name>
    <name type="synonym">Ralstonia eutropha</name>
    <dbReference type="NCBI Taxonomy" id="106590"/>
    <lineage>
        <taxon>Bacteria</taxon>
        <taxon>Pseudomonadati</taxon>
        <taxon>Pseudomonadota</taxon>
        <taxon>Betaproteobacteria</taxon>
        <taxon>Burkholderiales</taxon>
        <taxon>Burkholderiaceae</taxon>
        <taxon>Cupriavidus</taxon>
    </lineage>
</organism>
<dbReference type="Proteomes" id="UP000189627">
    <property type="component" value="Chromosome 1"/>
</dbReference>